<dbReference type="EMBL" id="MUYU01000025">
    <property type="protein sequence ID" value="OOS22953.1"/>
    <property type="molecule type" value="Genomic_DNA"/>
</dbReference>
<dbReference type="PANTHER" id="PTHR30580">
    <property type="entry name" value="PRIMOSOMAL PROTEIN N"/>
    <property type="match status" value="1"/>
</dbReference>
<keyword evidence="16" id="KW-1185">Reference proteome</keyword>
<dbReference type="GO" id="GO:0016887">
    <property type="term" value="F:ATP hydrolysis activity"/>
    <property type="evidence" value="ECO:0007669"/>
    <property type="project" value="RHEA"/>
</dbReference>
<dbReference type="PROSITE" id="PS51192">
    <property type="entry name" value="HELICASE_ATP_BIND_1"/>
    <property type="match status" value="1"/>
</dbReference>
<protein>
    <recommendedName>
        <fullName evidence="12">Replication restart protein PriA</fullName>
    </recommendedName>
    <alternativeName>
        <fullName evidence="12">ATP-dependent DNA helicase PriA</fullName>
        <ecNumber evidence="12">5.6.2.4</ecNumber>
    </alternativeName>
    <alternativeName>
        <fullName evidence="12">DNA 3'-5' helicase PriA</fullName>
    </alternativeName>
</protein>
<evidence type="ECO:0000256" key="9">
    <source>
        <dbReference type="ARBA" id="ARBA00023125"/>
    </source>
</evidence>
<evidence type="ECO:0000256" key="8">
    <source>
        <dbReference type="ARBA" id="ARBA00022840"/>
    </source>
</evidence>
<keyword evidence="3 12" id="KW-0479">Metal-binding</keyword>
<evidence type="ECO:0000256" key="2">
    <source>
        <dbReference type="ARBA" id="ARBA00022705"/>
    </source>
</evidence>
<dbReference type="SMART" id="SM00487">
    <property type="entry name" value="DEXDc"/>
    <property type="match status" value="1"/>
</dbReference>
<evidence type="ECO:0000256" key="3">
    <source>
        <dbReference type="ARBA" id="ARBA00022723"/>
    </source>
</evidence>
<feature type="domain" description="Helicase ATP-binding" evidence="13">
    <location>
        <begin position="232"/>
        <end position="398"/>
    </location>
</feature>
<comment type="caution">
    <text evidence="15">The sequence shown here is derived from an EMBL/GenBank/DDBJ whole genome shotgun (WGS) entry which is preliminary data.</text>
</comment>
<dbReference type="GO" id="GO:0005524">
    <property type="term" value="F:ATP binding"/>
    <property type="evidence" value="ECO:0007669"/>
    <property type="project" value="UniProtKB-UniRule"/>
</dbReference>
<feature type="binding site" evidence="12">
    <location>
        <position position="467"/>
    </location>
    <ligand>
        <name>Zn(2+)</name>
        <dbReference type="ChEBI" id="CHEBI:29105"/>
        <label>1</label>
    </ligand>
</feature>
<comment type="catalytic activity">
    <reaction evidence="11 12">
        <text>ATP + H2O = ADP + phosphate + H(+)</text>
        <dbReference type="Rhea" id="RHEA:13065"/>
        <dbReference type="ChEBI" id="CHEBI:15377"/>
        <dbReference type="ChEBI" id="CHEBI:15378"/>
        <dbReference type="ChEBI" id="CHEBI:30616"/>
        <dbReference type="ChEBI" id="CHEBI:43474"/>
        <dbReference type="ChEBI" id="CHEBI:456216"/>
        <dbReference type="EC" id="5.6.2.4"/>
    </reaction>
</comment>
<evidence type="ECO:0000259" key="14">
    <source>
        <dbReference type="PROSITE" id="PS51194"/>
    </source>
</evidence>
<dbReference type="Pfam" id="PF18319">
    <property type="entry name" value="Zn_ribbon_PriA"/>
    <property type="match status" value="1"/>
</dbReference>
<dbReference type="Pfam" id="PF18074">
    <property type="entry name" value="PriA_C"/>
    <property type="match status" value="1"/>
</dbReference>
<dbReference type="GO" id="GO:0043138">
    <property type="term" value="F:3'-5' DNA helicase activity"/>
    <property type="evidence" value="ECO:0007669"/>
    <property type="project" value="UniProtKB-EC"/>
</dbReference>
<feature type="binding site" evidence="12">
    <location>
        <position position="476"/>
    </location>
    <ligand>
        <name>Zn(2+)</name>
        <dbReference type="ChEBI" id="CHEBI:29105"/>
        <label>2</label>
    </ligand>
</feature>
<proteinExistence type="inferred from homology"/>
<feature type="binding site" evidence="12">
    <location>
        <position position="470"/>
    </location>
    <ligand>
        <name>Zn(2+)</name>
        <dbReference type="ChEBI" id="CHEBI:29105"/>
        <label>1</label>
    </ligand>
</feature>
<evidence type="ECO:0000313" key="15">
    <source>
        <dbReference type="EMBL" id="OOS22953.1"/>
    </source>
</evidence>
<dbReference type="STRING" id="470453.B0680_09070"/>
<dbReference type="GO" id="GO:0008270">
    <property type="term" value="F:zinc ion binding"/>
    <property type="evidence" value="ECO:0007669"/>
    <property type="project" value="UniProtKB-UniRule"/>
</dbReference>
<dbReference type="FunFam" id="3.40.50.300:FF:000489">
    <property type="entry name" value="Primosome assembly protein PriA"/>
    <property type="match status" value="1"/>
</dbReference>
<dbReference type="PANTHER" id="PTHR30580:SF0">
    <property type="entry name" value="PRIMOSOMAL PROTEIN N"/>
    <property type="match status" value="1"/>
</dbReference>
<dbReference type="SMART" id="SM00490">
    <property type="entry name" value="HELICc"/>
    <property type="match status" value="1"/>
</dbReference>
<dbReference type="GO" id="GO:0003677">
    <property type="term" value="F:DNA binding"/>
    <property type="evidence" value="ECO:0007669"/>
    <property type="project" value="UniProtKB-UniRule"/>
</dbReference>
<dbReference type="FunFam" id="3.40.1440.60:FF:000001">
    <property type="entry name" value="Primosomal protein N"/>
    <property type="match status" value="1"/>
</dbReference>
<dbReference type="InterPro" id="IPR014001">
    <property type="entry name" value="Helicase_ATP-bd"/>
</dbReference>
<dbReference type="RefSeq" id="WP_078254774.1">
    <property type="nucleotide sequence ID" value="NZ_MUYU01000025.1"/>
</dbReference>
<feature type="binding site" evidence="12">
    <location>
        <position position="479"/>
    </location>
    <ligand>
        <name>Zn(2+)</name>
        <dbReference type="ChEBI" id="CHEBI:29105"/>
        <label>2</label>
    </ligand>
</feature>
<keyword evidence="1 12" id="KW-0639">Primosome</keyword>
<dbReference type="InterPro" id="IPR041222">
    <property type="entry name" value="PriA_3primeBD"/>
</dbReference>
<evidence type="ECO:0000256" key="5">
    <source>
        <dbReference type="ARBA" id="ARBA00022801"/>
    </source>
</evidence>
<evidence type="ECO:0000256" key="11">
    <source>
        <dbReference type="ARBA" id="ARBA00048988"/>
    </source>
</evidence>
<keyword evidence="6 12" id="KW-0347">Helicase</keyword>
<dbReference type="Pfam" id="PF17764">
    <property type="entry name" value="PriA_3primeBD"/>
    <property type="match status" value="1"/>
</dbReference>
<dbReference type="Pfam" id="PF00270">
    <property type="entry name" value="DEAD"/>
    <property type="match status" value="1"/>
</dbReference>
<dbReference type="GO" id="GO:0006270">
    <property type="term" value="P:DNA replication initiation"/>
    <property type="evidence" value="ECO:0007669"/>
    <property type="project" value="TreeGrafter"/>
</dbReference>
<organism evidence="15 16">
    <name type="scientific">Moraxella pluranimalium</name>
    <dbReference type="NCBI Taxonomy" id="470453"/>
    <lineage>
        <taxon>Bacteria</taxon>
        <taxon>Pseudomonadati</taxon>
        <taxon>Pseudomonadota</taxon>
        <taxon>Gammaproteobacteria</taxon>
        <taxon>Moraxellales</taxon>
        <taxon>Moraxellaceae</taxon>
        <taxon>Moraxella</taxon>
    </lineage>
</organism>
<keyword evidence="9 12" id="KW-0238">DNA-binding</keyword>
<dbReference type="GO" id="GO:0006269">
    <property type="term" value="P:DNA replication, synthesis of primer"/>
    <property type="evidence" value="ECO:0007669"/>
    <property type="project" value="UniProtKB-KW"/>
</dbReference>
<dbReference type="GO" id="GO:0006310">
    <property type="term" value="P:DNA recombination"/>
    <property type="evidence" value="ECO:0007669"/>
    <property type="project" value="InterPro"/>
</dbReference>
<evidence type="ECO:0000256" key="6">
    <source>
        <dbReference type="ARBA" id="ARBA00022806"/>
    </source>
</evidence>
<dbReference type="InterPro" id="IPR027417">
    <property type="entry name" value="P-loop_NTPase"/>
</dbReference>
<dbReference type="InterPro" id="IPR011545">
    <property type="entry name" value="DEAD/DEAH_box_helicase_dom"/>
</dbReference>
<dbReference type="InterPro" id="IPR042115">
    <property type="entry name" value="PriA_3primeBD_sf"/>
</dbReference>
<dbReference type="Gene3D" id="3.40.50.300">
    <property type="entry name" value="P-loop containing nucleotide triphosphate hydrolases"/>
    <property type="match status" value="2"/>
</dbReference>
<dbReference type="NCBIfam" id="NF004067">
    <property type="entry name" value="PRK05580.1-4"/>
    <property type="match status" value="1"/>
</dbReference>
<evidence type="ECO:0000256" key="4">
    <source>
        <dbReference type="ARBA" id="ARBA00022741"/>
    </source>
</evidence>
<comment type="catalytic activity">
    <reaction evidence="12">
        <text>Couples ATP hydrolysis with the unwinding of duplex DNA by translocating in the 3'-5' direction.</text>
        <dbReference type="EC" id="5.6.2.4"/>
    </reaction>
</comment>
<dbReference type="InterPro" id="IPR001650">
    <property type="entry name" value="Helicase_C-like"/>
</dbReference>
<dbReference type="Gene3D" id="3.40.1440.60">
    <property type="entry name" value="PriA, 3(prime) DNA-binding domain"/>
    <property type="match status" value="1"/>
</dbReference>
<dbReference type="OrthoDB" id="9759544at2"/>
<evidence type="ECO:0000313" key="16">
    <source>
        <dbReference type="Proteomes" id="UP000189800"/>
    </source>
</evidence>
<dbReference type="InterPro" id="IPR040498">
    <property type="entry name" value="PriA_CRR"/>
</dbReference>
<evidence type="ECO:0000259" key="13">
    <source>
        <dbReference type="PROSITE" id="PS51192"/>
    </source>
</evidence>
<name>A0A1T0CKX8_9GAMM</name>
<dbReference type="SUPFAM" id="SSF52540">
    <property type="entry name" value="P-loop containing nucleoside triphosphate hydrolases"/>
    <property type="match status" value="1"/>
</dbReference>
<keyword evidence="10 12" id="KW-0413">Isomerase</keyword>
<feature type="binding site" evidence="12">
    <location>
        <position position="499"/>
    </location>
    <ligand>
        <name>Zn(2+)</name>
        <dbReference type="ChEBI" id="CHEBI:29105"/>
        <label>2</label>
    </ligand>
</feature>
<evidence type="ECO:0000256" key="10">
    <source>
        <dbReference type="ARBA" id="ARBA00023235"/>
    </source>
</evidence>
<evidence type="ECO:0000256" key="7">
    <source>
        <dbReference type="ARBA" id="ARBA00022833"/>
    </source>
</evidence>
<dbReference type="EC" id="5.6.2.4" evidence="12"/>
<keyword evidence="8 12" id="KW-0067">ATP-binding</keyword>
<feature type="binding site" evidence="12">
    <location>
        <position position="502"/>
    </location>
    <ligand>
        <name>Zn(2+)</name>
        <dbReference type="ChEBI" id="CHEBI:29105"/>
        <label>2</label>
    </ligand>
</feature>
<dbReference type="GO" id="GO:0006302">
    <property type="term" value="P:double-strand break repair"/>
    <property type="evidence" value="ECO:0007669"/>
    <property type="project" value="InterPro"/>
</dbReference>
<keyword evidence="5 12" id="KW-0378">Hydrolase</keyword>
<dbReference type="Pfam" id="PF00271">
    <property type="entry name" value="Helicase_C"/>
    <property type="match status" value="1"/>
</dbReference>
<accession>A0A1T0CKX8</accession>
<keyword evidence="7 12" id="KW-0862">Zinc</keyword>
<comment type="cofactor">
    <cofactor evidence="12">
        <name>Zn(2+)</name>
        <dbReference type="ChEBI" id="CHEBI:29105"/>
    </cofactor>
    <text evidence="12">Binds 2 zinc ions per subunit.</text>
</comment>
<dbReference type="PROSITE" id="PS51194">
    <property type="entry name" value="HELICASE_CTER"/>
    <property type="match status" value="1"/>
</dbReference>
<reference evidence="15 16" key="1">
    <citation type="submission" date="2017-02" db="EMBL/GenBank/DDBJ databases">
        <title>Draft genome sequence of Moraxella pluranimalium CCUG 54913T type strain.</title>
        <authorList>
            <person name="Salva-Serra F."/>
            <person name="Engstrom-Jakobsson H."/>
            <person name="Thorell K."/>
            <person name="Jaen-Luchoro D."/>
            <person name="Gonzales-Siles L."/>
            <person name="Karlsson R."/>
            <person name="Yazdan S."/>
            <person name="Boulund F."/>
            <person name="Johnning A."/>
            <person name="Engstrand L."/>
            <person name="Kristiansson E."/>
            <person name="Moore E."/>
        </authorList>
    </citation>
    <scope>NUCLEOTIDE SEQUENCE [LARGE SCALE GENOMIC DNA]</scope>
    <source>
        <strain evidence="15 16">CCUG 54913</strain>
    </source>
</reference>
<feature type="binding site" evidence="12">
    <location>
        <position position="512"/>
    </location>
    <ligand>
        <name>Zn(2+)</name>
        <dbReference type="ChEBI" id="CHEBI:29105"/>
        <label>1</label>
    </ligand>
</feature>
<dbReference type="InterPro" id="IPR041236">
    <property type="entry name" value="PriA_C"/>
</dbReference>
<keyword evidence="2 12" id="KW-0235">DNA replication</keyword>
<evidence type="ECO:0000256" key="12">
    <source>
        <dbReference type="HAMAP-Rule" id="MF_00983"/>
    </source>
</evidence>
<comment type="similarity">
    <text evidence="12">Belongs to the helicase family. PriA subfamily.</text>
</comment>
<comment type="function">
    <text evidence="12">Initiates the restart of stalled replication forks, which reloads the replicative helicase on sites other than the origin of replication. Recognizes and binds to abandoned replication forks and remodels them to uncover a helicase loading site. Promotes assembly of the primosome at these replication forks.</text>
</comment>
<dbReference type="CDD" id="cd17929">
    <property type="entry name" value="DEXHc_priA"/>
    <property type="match status" value="1"/>
</dbReference>
<feature type="domain" description="Helicase C-terminal" evidence="14">
    <location>
        <begin position="489"/>
        <end position="672"/>
    </location>
</feature>
<keyword evidence="4 12" id="KW-0547">Nucleotide-binding</keyword>
<feature type="binding site" evidence="12">
    <location>
        <position position="515"/>
    </location>
    <ligand>
        <name>Zn(2+)</name>
        <dbReference type="ChEBI" id="CHEBI:29105"/>
        <label>1</label>
    </ligand>
</feature>
<evidence type="ECO:0000256" key="1">
    <source>
        <dbReference type="ARBA" id="ARBA00022515"/>
    </source>
</evidence>
<dbReference type="Proteomes" id="UP000189800">
    <property type="component" value="Unassembled WGS sequence"/>
</dbReference>
<dbReference type="HAMAP" id="MF_00983">
    <property type="entry name" value="PriA"/>
    <property type="match status" value="1"/>
</dbReference>
<dbReference type="InterPro" id="IPR005259">
    <property type="entry name" value="PriA"/>
</dbReference>
<dbReference type="NCBIfam" id="TIGR00595">
    <property type="entry name" value="priA"/>
    <property type="match status" value="1"/>
</dbReference>
<comment type="subunit">
    <text evidence="12">Component of the replication restart primosome.</text>
</comment>
<sequence length="770" mass="85391">MPHSHHDRLAQVALAVPVGDFFDYLCPKHLSLPQVGMRVVVPFGRRLLIGIVVGLIDRADSQVPMDKLKPIEQMIDDTPIIDDELIRLAKWLSHYYHHPLGDVYSVMLPTLINQGKPITQPIRHYRAILPDGVSDAMADGMADDLIARLPKTAKKQRAILQTLIAHPDGISQTTLMSLGATRQVLTTLQDKGLIEPFDTLIQPSVPRPATLKHPALTLNIEQAQALNAITDACDGGCYQAFLLDGVTGSGKTEVYLQAMAHTLAQGKQVLILVPEIGLTPQTRARFGDRFDANICVLHSNLTDSERLSGWHDCQTGVAQIIIGTRSSVLYPFDHLGLIIIDEAHDTSYKQQDHLRYHACDVAMVRAMFAKIVVVLGTATPSLEQMKLVQDGKLHRLMLTRRAGDAKAVRYQLVDMRLGTQHTMHTDGKSSDSTLSPVTVREIRARLERGEQVLVFLNRRGYAPILICSACGHQADCPNCDAHLTVHKNNLQPMYSTLRCHHCGYITPMPSHCPDCHSANLDSVGTGTTRLVEHLHALFANPQVSQQTYPIIQIDRDTMRKKDAWDTITRQIHTGEPAILVGTQMIAKGHHFPNVTLVVIANADLGFLSPDFRSPEHTAQRIIQVAGRAGRAQKQGLVLIQTLQPNSPLLMSLMRDGYHAFAHQLLTERQALGLPPYSHAVLIRAESGQYARAKDAIIQARQLIPADHPFAINVADAPMAKKNNRYQVQMLILSKHRPSLHQFLDTWWGQVQALPSTKAVRMSIDVDPVGW</sequence>
<gene>
    <name evidence="12" type="primary">priA</name>
    <name evidence="15" type="ORF">B0680_09070</name>
</gene>
<dbReference type="GO" id="GO:1990077">
    <property type="term" value="C:primosome complex"/>
    <property type="evidence" value="ECO:0007669"/>
    <property type="project" value="UniProtKB-UniRule"/>
</dbReference>
<dbReference type="AlphaFoldDB" id="A0A1T0CKX8"/>